<name>A0A1C3ETA1_9PLAN</name>
<organism evidence="1 2">
    <name type="scientific">Planctopirus hydrillae</name>
    <dbReference type="NCBI Taxonomy" id="1841610"/>
    <lineage>
        <taxon>Bacteria</taxon>
        <taxon>Pseudomonadati</taxon>
        <taxon>Planctomycetota</taxon>
        <taxon>Planctomycetia</taxon>
        <taxon>Planctomycetales</taxon>
        <taxon>Planctomycetaceae</taxon>
        <taxon>Planctopirus</taxon>
    </lineage>
</organism>
<sequence>MLSKAHDALKKCEESLRGLVAEAAAAGQYDAVETMTEWARTLGRLRGGREAEDTPERAEEVEQPVAVSVAGSASKRLSSSKSRPAYPRFARSRTELVKIGWSKKEKKEYLHRAPWGIVELLCQRLKSWGSKEFTSEDILPLQGSDGVEVPSYQSYLCLAWLRDSGLITKEGRQGYFVPRGLDLLVETSKAWKNLPPKR</sequence>
<evidence type="ECO:0000313" key="2">
    <source>
        <dbReference type="Proteomes" id="UP000094828"/>
    </source>
</evidence>
<proteinExistence type="predicted"/>
<dbReference type="RefSeq" id="WP_068845516.1">
    <property type="nucleotide sequence ID" value="NZ_LYDR01000020.1"/>
</dbReference>
<dbReference type="EMBL" id="LYDR01000020">
    <property type="protein sequence ID" value="ODA36490.1"/>
    <property type="molecule type" value="Genomic_DNA"/>
</dbReference>
<reference evidence="1 2" key="1">
    <citation type="submission" date="2016-05" db="EMBL/GenBank/DDBJ databases">
        <title>Genomic and physiological characterization of Planctopirus sp. isolated from fresh water lake.</title>
        <authorList>
            <person name="Subhash Y."/>
            <person name="Ramana C."/>
        </authorList>
    </citation>
    <scope>NUCLEOTIDE SEQUENCE [LARGE SCALE GENOMIC DNA]</scope>
    <source>
        <strain evidence="1 2">JC280</strain>
    </source>
</reference>
<dbReference type="OrthoDB" id="9895831at2"/>
<dbReference type="AlphaFoldDB" id="A0A1C3ETA1"/>
<accession>A0A1C3ETA1</accession>
<evidence type="ECO:0000313" key="1">
    <source>
        <dbReference type="EMBL" id="ODA36490.1"/>
    </source>
</evidence>
<comment type="caution">
    <text evidence="1">The sequence shown here is derived from an EMBL/GenBank/DDBJ whole genome shotgun (WGS) entry which is preliminary data.</text>
</comment>
<gene>
    <name evidence="1" type="ORF">A6X21_02060</name>
</gene>
<dbReference type="STRING" id="1841610.A6X21_02060"/>
<dbReference type="Proteomes" id="UP000094828">
    <property type="component" value="Unassembled WGS sequence"/>
</dbReference>
<keyword evidence="2" id="KW-1185">Reference proteome</keyword>
<protein>
    <submittedName>
        <fullName evidence="1">Uncharacterized protein</fullName>
    </submittedName>
</protein>